<comment type="caution">
    <text evidence="2">The sequence shown here is derived from an EMBL/GenBank/DDBJ whole genome shotgun (WGS) entry which is preliminary data.</text>
</comment>
<organism evidence="2 3">
    <name type="scientific">Arabidopsis suecica</name>
    <name type="common">Swedish thale-cress</name>
    <name type="synonym">Cardaminopsis suecica</name>
    <dbReference type="NCBI Taxonomy" id="45249"/>
    <lineage>
        <taxon>Eukaryota</taxon>
        <taxon>Viridiplantae</taxon>
        <taxon>Streptophyta</taxon>
        <taxon>Embryophyta</taxon>
        <taxon>Tracheophyta</taxon>
        <taxon>Spermatophyta</taxon>
        <taxon>Magnoliopsida</taxon>
        <taxon>eudicotyledons</taxon>
        <taxon>Gunneridae</taxon>
        <taxon>Pentapetalae</taxon>
        <taxon>rosids</taxon>
        <taxon>malvids</taxon>
        <taxon>Brassicales</taxon>
        <taxon>Brassicaceae</taxon>
        <taxon>Camelineae</taxon>
        <taxon>Arabidopsis</taxon>
    </lineage>
</organism>
<evidence type="ECO:0000256" key="1">
    <source>
        <dbReference type="SAM" id="Phobius"/>
    </source>
</evidence>
<dbReference type="Proteomes" id="UP000694251">
    <property type="component" value="Chromosome 10"/>
</dbReference>
<dbReference type="AlphaFoldDB" id="A0A8T1ZU16"/>
<keyword evidence="1" id="KW-0812">Transmembrane</keyword>
<reference evidence="2 3" key="1">
    <citation type="submission" date="2020-12" db="EMBL/GenBank/DDBJ databases">
        <title>Concerted genomic and epigenomic changes stabilize Arabidopsis allopolyploids.</title>
        <authorList>
            <person name="Chen Z."/>
        </authorList>
    </citation>
    <scope>NUCLEOTIDE SEQUENCE [LARGE SCALE GENOMIC DNA]</scope>
    <source>
        <strain evidence="2">As9502</strain>
        <tissue evidence="2">Leaf</tissue>
    </source>
</reference>
<feature type="transmembrane region" description="Helical" evidence="1">
    <location>
        <begin position="58"/>
        <end position="75"/>
    </location>
</feature>
<gene>
    <name evidence="2" type="ORF">ISN44_As10g010880</name>
</gene>
<proteinExistence type="predicted"/>
<feature type="non-terminal residue" evidence="2">
    <location>
        <position position="1"/>
    </location>
</feature>
<feature type="transmembrane region" description="Helical" evidence="1">
    <location>
        <begin position="12"/>
        <end position="38"/>
    </location>
</feature>
<keyword evidence="1" id="KW-0472">Membrane</keyword>
<keyword evidence="1" id="KW-1133">Transmembrane helix</keyword>
<sequence>SLSTFQRGKAFPVIYSLPAVVSFVSGISRLLSDIVGFLSHDGQPISGIGGSLAPFGRLWFWHPSTFYATMSGFWLRHASAFYATMSGSVFGDFAAVSLAVSAIFTPVLDPAFSLVFWLGIDGLWIVSTGVDPLYSFIVPVLLKSLVVDEPLLWK</sequence>
<name>A0A8T1ZU16_ARASU</name>
<dbReference type="EMBL" id="JAEFBJ010000010">
    <property type="protein sequence ID" value="KAG7564318.1"/>
    <property type="molecule type" value="Genomic_DNA"/>
</dbReference>
<keyword evidence="3" id="KW-1185">Reference proteome</keyword>
<protein>
    <submittedName>
        <fullName evidence="2">Uncharacterized protein</fullName>
    </submittedName>
</protein>
<accession>A0A8T1ZU16</accession>
<evidence type="ECO:0000313" key="2">
    <source>
        <dbReference type="EMBL" id="KAG7564318.1"/>
    </source>
</evidence>
<feature type="transmembrane region" description="Helical" evidence="1">
    <location>
        <begin position="87"/>
        <end position="108"/>
    </location>
</feature>
<evidence type="ECO:0000313" key="3">
    <source>
        <dbReference type="Proteomes" id="UP000694251"/>
    </source>
</evidence>